<dbReference type="GeneID" id="29080639"/>
<evidence type="ECO:0000313" key="2">
    <source>
        <dbReference type="Proteomes" id="UP000202948"/>
    </source>
</evidence>
<sequence length="110" mass="12802">MLNLNLFPIIEASEMACQKPGRQIGHVMLQLASETGEMCDWINRPWRQKEPFAGECADVINCVVDALWLHHREEYAHLGDAEYREVIAQKLNYFITRKTTKWKEAIRADV</sequence>
<dbReference type="Proteomes" id="UP000202948">
    <property type="component" value="Segment"/>
</dbReference>
<protein>
    <submittedName>
        <fullName evidence="1">Uncharacterized protein</fullName>
    </submittedName>
</protein>
<organism evidence="1 2">
    <name type="scientific">Klebsiella phage PKO111</name>
    <dbReference type="NCBI Taxonomy" id="1654928"/>
    <lineage>
        <taxon>Viruses</taxon>
        <taxon>Duplodnaviria</taxon>
        <taxon>Heunggongvirae</taxon>
        <taxon>Uroviricota</taxon>
        <taxon>Caudoviricetes</taxon>
        <taxon>Pantevenvirales</taxon>
        <taxon>Straboviridae</taxon>
        <taxon>Tevenvirinae</taxon>
        <taxon>Jiaodavirus</taxon>
        <taxon>Jiaodavirus pko111</taxon>
    </lineage>
</organism>
<dbReference type="KEGG" id="vg:29080639"/>
<dbReference type="RefSeq" id="YP_009289528.1">
    <property type="nucleotide sequence ID" value="NC_031095.1"/>
</dbReference>
<proteinExistence type="predicted"/>
<name>A0A162E4B6_9CAUD</name>
<keyword evidence="2" id="KW-1185">Reference proteome</keyword>
<dbReference type="EMBL" id="KR269720">
    <property type="protein sequence ID" value="AKJ73191.1"/>
    <property type="molecule type" value="Genomic_DNA"/>
</dbReference>
<reference evidence="1 2" key="1">
    <citation type="submission" date="2015-04" db="EMBL/GenBank/DDBJ databases">
        <title>Complete Genome Sequence of K. oxytoca Bacteriophage PKO111.</title>
        <authorList>
            <person name="Lee J.-H."/>
            <person name="Park E.-A."/>
            <person name="Lee D.-H."/>
        </authorList>
    </citation>
    <scope>NUCLEOTIDE SEQUENCE [LARGE SCALE GENOMIC DNA]</scope>
</reference>
<gene>
    <name evidence="1" type="ORF">PKO111_127</name>
</gene>
<evidence type="ECO:0000313" key="1">
    <source>
        <dbReference type="EMBL" id="AKJ73191.1"/>
    </source>
</evidence>
<accession>A0A162E4B6</accession>